<dbReference type="PANTHER" id="PTHR36766">
    <property type="entry name" value="PLANT BROAD-SPECTRUM MILDEW RESISTANCE PROTEIN RPW8"/>
    <property type="match status" value="1"/>
</dbReference>
<evidence type="ECO:0000256" key="2">
    <source>
        <dbReference type="ARBA" id="ARBA00022737"/>
    </source>
</evidence>
<dbReference type="PANTHER" id="PTHR36766:SF26">
    <property type="entry name" value="DISEASE RESISTANCE PROTEIN (CC-NBS-LRR CLASS) FAMILY PROTEIN"/>
    <property type="match status" value="1"/>
</dbReference>
<keyword evidence="3" id="KW-0611">Plant defense</keyword>
<dbReference type="InterPro" id="IPR008808">
    <property type="entry name" value="Powdery_mildew-R_dom"/>
</dbReference>
<evidence type="ECO:0000313" key="5">
    <source>
        <dbReference type="EMBL" id="RDX61648.1"/>
    </source>
</evidence>
<dbReference type="InterPro" id="IPR036388">
    <property type="entry name" value="WH-like_DNA-bd_sf"/>
</dbReference>
<dbReference type="PRINTS" id="PR00364">
    <property type="entry name" value="DISEASERSIST"/>
</dbReference>
<dbReference type="InterPro" id="IPR027417">
    <property type="entry name" value="P-loop_NTPase"/>
</dbReference>
<name>A0A371E6J3_MUCPR</name>
<evidence type="ECO:0000256" key="1">
    <source>
        <dbReference type="ARBA" id="ARBA00008894"/>
    </source>
</evidence>
<gene>
    <name evidence="5" type="ORF">CR513_60105</name>
</gene>
<feature type="non-terminal residue" evidence="5">
    <location>
        <position position="1"/>
    </location>
</feature>
<dbReference type="InterPro" id="IPR055414">
    <property type="entry name" value="LRR_R13L4/SHOC2-like"/>
</dbReference>
<dbReference type="GO" id="GO:0043531">
    <property type="term" value="F:ADP binding"/>
    <property type="evidence" value="ECO:0007669"/>
    <property type="project" value="InterPro"/>
</dbReference>
<dbReference type="Pfam" id="PF05659">
    <property type="entry name" value="RPW8"/>
    <property type="match status" value="1"/>
</dbReference>
<dbReference type="OrthoDB" id="1357022at2759"/>
<keyword evidence="2" id="KW-0677">Repeat</keyword>
<comment type="similarity">
    <text evidence="1">Belongs to the disease resistance NB-LRR family.</text>
</comment>
<protein>
    <submittedName>
        <fullName evidence="5">Disease resistance protein</fullName>
    </submittedName>
</protein>
<feature type="domain" description="RPW8" evidence="4">
    <location>
        <begin position="7"/>
        <end position="155"/>
    </location>
</feature>
<evidence type="ECO:0000256" key="3">
    <source>
        <dbReference type="ARBA" id="ARBA00022821"/>
    </source>
</evidence>
<dbReference type="Gene3D" id="1.10.8.430">
    <property type="entry name" value="Helical domain of apoptotic protease-activating factors"/>
    <property type="match status" value="1"/>
</dbReference>
<evidence type="ECO:0000259" key="4">
    <source>
        <dbReference type="PROSITE" id="PS51153"/>
    </source>
</evidence>
<dbReference type="SUPFAM" id="SSF52540">
    <property type="entry name" value="P-loop containing nucleoside triphosphate hydrolases"/>
    <property type="match status" value="1"/>
</dbReference>
<accession>A0A371E6J3</accession>
<dbReference type="Gene3D" id="3.80.10.10">
    <property type="entry name" value="Ribonuclease Inhibitor"/>
    <property type="match status" value="1"/>
</dbReference>
<organism evidence="5 6">
    <name type="scientific">Mucuna pruriens</name>
    <name type="common">Velvet bean</name>
    <name type="synonym">Dolichos pruriens</name>
    <dbReference type="NCBI Taxonomy" id="157652"/>
    <lineage>
        <taxon>Eukaryota</taxon>
        <taxon>Viridiplantae</taxon>
        <taxon>Streptophyta</taxon>
        <taxon>Embryophyta</taxon>
        <taxon>Tracheophyta</taxon>
        <taxon>Spermatophyta</taxon>
        <taxon>Magnoliopsida</taxon>
        <taxon>eudicotyledons</taxon>
        <taxon>Gunneridae</taxon>
        <taxon>Pentapetalae</taxon>
        <taxon>rosids</taxon>
        <taxon>fabids</taxon>
        <taxon>Fabales</taxon>
        <taxon>Fabaceae</taxon>
        <taxon>Papilionoideae</taxon>
        <taxon>50 kb inversion clade</taxon>
        <taxon>NPAAA clade</taxon>
        <taxon>indigoferoid/millettioid clade</taxon>
        <taxon>Phaseoleae</taxon>
        <taxon>Mucuna</taxon>
    </lineage>
</organism>
<dbReference type="SUPFAM" id="SSF52047">
    <property type="entry name" value="RNI-like"/>
    <property type="match status" value="1"/>
</dbReference>
<dbReference type="InterPro" id="IPR042197">
    <property type="entry name" value="Apaf_helical"/>
</dbReference>
<reference evidence="5" key="1">
    <citation type="submission" date="2018-05" db="EMBL/GenBank/DDBJ databases">
        <title>Draft genome of Mucuna pruriens seed.</title>
        <authorList>
            <person name="Nnadi N.E."/>
            <person name="Vos R."/>
            <person name="Hasami M.H."/>
            <person name="Devisetty U.K."/>
            <person name="Aguiy J.C."/>
        </authorList>
    </citation>
    <scope>NUCLEOTIDE SEQUENCE [LARGE SCALE GENOMIC DNA]</scope>
    <source>
        <strain evidence="5">JCA_2017</strain>
    </source>
</reference>
<sequence length="837" mass="95548">MQQLVTMALRDLFTGEIASDLWKMLITISRKALRCKSSAEQLVTFVRELLPTIDEIKYSGVELPAPRQSQLDRLSEILRSGVELSHQALSSSRWNVYRNFQLAKKMEKLEKHVTRFLQVPMQAHILADVHHARSEMAERFDRVEASNRRMERFLGEMKIGLNGGGWVEEAVRSMQEDETWVDGCNGNSSFGFGLDFGKNKVMEMLFTRHDVSIVGICGIGGSGKTTLAREVCRDDQDLKSVQLVFAGYFKERILFLTVSQSPNVEQLRARIWGHIMGNQGLNGNYVVPQWMPQFECKGEVAQILVVLDDVWSLSVLEQLVWKVPGCKFLVVSRFNFPTIFNATYQVELLGKEDALSLFCHHAFGQKSIPSGVNVNLVKQVVSECGRLPLALKVIGASLRDQNEMFWLSVKNRLSQGQSIGESYEVNLIDRMAISTNYLPEKIKECFLDLCSFPEDRKIPLEVLINMWVEIHDIHETEAYAIVVELSNKNLLTLVKEARAGGMYSSCFEISVTQHDILRDLAIILSNRGSIHENRRLVMAKREENGLLPKEWSRYKDRPFEAQIVSINTGEMTKMDWFELDFPKAEVLIINFTSSDYFLPPFINKMPNLKALVIINYSTSYARLHNVSVFRNLTNLRSLWLEKVSIPKLSGTVLQNMSKLYIVLCKINNSLEGKQFPNLSELTLDHCDDLTHLPSSICGMKSLQNLSLTNCHNLTQLPLEFGNLRSLEILRLYACPDLETLPPSMCDMKRLKYIDISQCVNLTCFPQEIGRLVSLEKIDMRECPMIRYLPKSAVSLQSLSLVICDEEVNGMWRDVEMANTNLHIQVSEQCFDLEWLQE</sequence>
<dbReference type="Pfam" id="PF00931">
    <property type="entry name" value="NB-ARC"/>
    <property type="match status" value="1"/>
</dbReference>
<comment type="caution">
    <text evidence="5">The sequence shown here is derived from an EMBL/GenBank/DDBJ whole genome shotgun (WGS) entry which is preliminary data.</text>
</comment>
<keyword evidence="6" id="KW-1185">Reference proteome</keyword>
<dbReference type="InterPro" id="IPR002182">
    <property type="entry name" value="NB-ARC"/>
</dbReference>
<dbReference type="GO" id="GO:0006952">
    <property type="term" value="P:defense response"/>
    <property type="evidence" value="ECO:0007669"/>
    <property type="project" value="UniProtKB-KW"/>
</dbReference>
<evidence type="ECO:0000313" key="6">
    <source>
        <dbReference type="Proteomes" id="UP000257109"/>
    </source>
</evidence>
<dbReference type="Pfam" id="PF23598">
    <property type="entry name" value="LRR_14"/>
    <property type="match status" value="1"/>
</dbReference>
<dbReference type="PROSITE" id="PS51153">
    <property type="entry name" value="RPW8"/>
    <property type="match status" value="1"/>
</dbReference>
<dbReference type="InterPro" id="IPR032675">
    <property type="entry name" value="LRR_dom_sf"/>
</dbReference>
<dbReference type="EMBL" id="QJKJ01016008">
    <property type="protein sequence ID" value="RDX61648.1"/>
    <property type="molecule type" value="Genomic_DNA"/>
</dbReference>
<dbReference type="STRING" id="157652.A0A371E6J3"/>
<dbReference type="Proteomes" id="UP000257109">
    <property type="component" value="Unassembled WGS sequence"/>
</dbReference>
<proteinExistence type="inferred from homology"/>
<dbReference type="AlphaFoldDB" id="A0A371E6J3"/>
<dbReference type="Gene3D" id="1.10.10.10">
    <property type="entry name" value="Winged helix-like DNA-binding domain superfamily/Winged helix DNA-binding domain"/>
    <property type="match status" value="1"/>
</dbReference>
<dbReference type="Gene3D" id="3.40.50.300">
    <property type="entry name" value="P-loop containing nucleotide triphosphate hydrolases"/>
    <property type="match status" value="1"/>
</dbReference>